<gene>
    <name evidence="2" type="ORF">ABT384_01275</name>
</gene>
<keyword evidence="1" id="KW-0812">Transmembrane</keyword>
<accession>A0ABV1XI98</accession>
<evidence type="ECO:0000313" key="3">
    <source>
        <dbReference type="Proteomes" id="UP001486207"/>
    </source>
</evidence>
<reference evidence="2 3" key="1">
    <citation type="submission" date="2024-06" db="EMBL/GenBank/DDBJ databases">
        <title>The Natural Products Discovery Center: Release of the First 8490 Sequenced Strains for Exploring Actinobacteria Biosynthetic Diversity.</title>
        <authorList>
            <person name="Kalkreuter E."/>
            <person name="Kautsar S.A."/>
            <person name="Yang D."/>
            <person name="Bader C.D."/>
            <person name="Teijaro C.N."/>
            <person name="Fluegel L."/>
            <person name="Davis C.M."/>
            <person name="Simpson J.R."/>
            <person name="Lauterbach L."/>
            <person name="Steele A.D."/>
            <person name="Gui C."/>
            <person name="Meng S."/>
            <person name="Li G."/>
            <person name="Viehrig K."/>
            <person name="Ye F."/>
            <person name="Su P."/>
            <person name="Kiefer A.F."/>
            <person name="Nichols A."/>
            <person name="Cepeda A.J."/>
            <person name="Yan W."/>
            <person name="Fan B."/>
            <person name="Jiang Y."/>
            <person name="Adhikari A."/>
            <person name="Zheng C.-J."/>
            <person name="Schuster L."/>
            <person name="Cowan T.M."/>
            <person name="Smanski M.J."/>
            <person name="Chevrette M.G."/>
            <person name="De Carvalho L.P.S."/>
            <person name="Shen B."/>
        </authorList>
    </citation>
    <scope>NUCLEOTIDE SEQUENCE [LARGE SCALE GENOMIC DNA]</scope>
    <source>
        <strain evidence="2 3">NPDC000155</strain>
    </source>
</reference>
<feature type="transmembrane region" description="Helical" evidence="1">
    <location>
        <begin position="60"/>
        <end position="81"/>
    </location>
</feature>
<comment type="caution">
    <text evidence="2">The sequence shown here is derived from an EMBL/GenBank/DDBJ whole genome shotgun (WGS) entry which is preliminary data.</text>
</comment>
<feature type="transmembrane region" description="Helical" evidence="1">
    <location>
        <begin position="195"/>
        <end position="211"/>
    </location>
</feature>
<evidence type="ECO:0008006" key="4">
    <source>
        <dbReference type="Google" id="ProtNLM"/>
    </source>
</evidence>
<evidence type="ECO:0000313" key="2">
    <source>
        <dbReference type="EMBL" id="MER7371282.1"/>
    </source>
</evidence>
<keyword evidence="1" id="KW-0472">Membrane</keyword>
<keyword evidence="3" id="KW-1185">Reference proteome</keyword>
<feature type="transmembrane region" description="Helical" evidence="1">
    <location>
        <begin position="101"/>
        <end position="129"/>
    </location>
</feature>
<name>A0ABV1XI98_9ACTN</name>
<feature type="transmembrane region" description="Helical" evidence="1">
    <location>
        <begin position="218"/>
        <end position="236"/>
    </location>
</feature>
<protein>
    <recommendedName>
        <fullName evidence="4">YIP1 family protein</fullName>
    </recommendedName>
</protein>
<sequence>MGEYMTARTHGAAGASEETAYALRFPVDDAPELAAHTDSDPDVASPRTLVDGLTSRRGHAFGIAVLVLATAAFSVPLWDVIRAQVEERVGGAPDGAIGVGAAIAWCTGLLANVLTLGLLGVLVGALGAVAARHLPLPGSAVRPTARPDDFTRVRRAFTLGWAAFVLAKLIAWTVAGLALGRDVARAVPAVTHLDGWLLLLPAVLLCAGRAVGYAWPRAAAVAVAVTAAYATALWLTPS</sequence>
<dbReference type="RefSeq" id="WP_190068965.1">
    <property type="nucleotide sequence ID" value="NZ_BNBM01000002.1"/>
</dbReference>
<feature type="transmembrane region" description="Helical" evidence="1">
    <location>
        <begin position="156"/>
        <end position="175"/>
    </location>
</feature>
<dbReference type="Proteomes" id="UP001486207">
    <property type="component" value="Unassembled WGS sequence"/>
</dbReference>
<keyword evidence="1" id="KW-1133">Transmembrane helix</keyword>
<dbReference type="EMBL" id="JBEPFB010000001">
    <property type="protein sequence ID" value="MER7371282.1"/>
    <property type="molecule type" value="Genomic_DNA"/>
</dbReference>
<evidence type="ECO:0000256" key="1">
    <source>
        <dbReference type="SAM" id="Phobius"/>
    </source>
</evidence>
<organism evidence="2 3">
    <name type="scientific">Streptomyces lanatus</name>
    <dbReference type="NCBI Taxonomy" id="66900"/>
    <lineage>
        <taxon>Bacteria</taxon>
        <taxon>Bacillati</taxon>
        <taxon>Actinomycetota</taxon>
        <taxon>Actinomycetes</taxon>
        <taxon>Kitasatosporales</taxon>
        <taxon>Streptomycetaceae</taxon>
        <taxon>Streptomyces</taxon>
    </lineage>
</organism>
<proteinExistence type="predicted"/>